<accession>A0A1J8QJ81</accession>
<organism evidence="3 4">
    <name type="scientific">Rhizopogon vesiculosus</name>
    <dbReference type="NCBI Taxonomy" id="180088"/>
    <lineage>
        <taxon>Eukaryota</taxon>
        <taxon>Fungi</taxon>
        <taxon>Dikarya</taxon>
        <taxon>Basidiomycota</taxon>
        <taxon>Agaricomycotina</taxon>
        <taxon>Agaricomycetes</taxon>
        <taxon>Agaricomycetidae</taxon>
        <taxon>Boletales</taxon>
        <taxon>Suillineae</taxon>
        <taxon>Rhizopogonaceae</taxon>
        <taxon>Rhizopogon</taxon>
    </lineage>
</organism>
<evidence type="ECO:0000256" key="1">
    <source>
        <dbReference type="ARBA" id="ARBA00022723"/>
    </source>
</evidence>
<dbReference type="Pfam" id="PF03571">
    <property type="entry name" value="Peptidase_M49"/>
    <property type="match status" value="1"/>
</dbReference>
<keyword evidence="2" id="KW-0378">Hydrolase</keyword>
<evidence type="ECO:0000313" key="3">
    <source>
        <dbReference type="EMBL" id="OJA20989.1"/>
    </source>
</evidence>
<name>A0A1J8QJ81_9AGAM</name>
<comment type="caution">
    <text evidence="3">The sequence shown here is derived from an EMBL/GenBank/DDBJ whole genome shotgun (WGS) entry which is preliminary data.</text>
</comment>
<evidence type="ECO:0000313" key="4">
    <source>
        <dbReference type="Proteomes" id="UP000183567"/>
    </source>
</evidence>
<gene>
    <name evidence="3" type="ORF">AZE42_12932</name>
</gene>
<reference evidence="3 4" key="1">
    <citation type="submission" date="2016-03" db="EMBL/GenBank/DDBJ databases">
        <title>Comparative genomics of the ectomycorrhizal sister species Rhizopogon vinicolor and Rhizopogon vesiculosus (Basidiomycota: Boletales) reveals a divergence of the mating type B locus.</title>
        <authorList>
            <person name="Mujic A.B."/>
            <person name="Kuo A."/>
            <person name="Tritt A."/>
            <person name="Lipzen A."/>
            <person name="Chen C."/>
            <person name="Johnson J."/>
            <person name="Sharma A."/>
            <person name="Barry K."/>
            <person name="Grigoriev I.V."/>
            <person name="Spatafora J.W."/>
        </authorList>
    </citation>
    <scope>NUCLEOTIDE SEQUENCE [LARGE SCALE GENOMIC DNA]</scope>
    <source>
        <strain evidence="3 4">AM-OR11-056</strain>
    </source>
</reference>
<keyword evidence="1" id="KW-0479">Metal-binding</keyword>
<dbReference type="AlphaFoldDB" id="A0A1J8QJ81"/>
<dbReference type="OrthoDB" id="4694525at2759"/>
<sequence>MLRTRLNRVLNSRSYQLHLPPLSFHRSPQLRIPSHRTMVSASADRYLSDKAPPICRVEVAKPFSQLTPNEKLYAHYVGQASWAGARIIQEQWTPQALKLYDLIILTFSVNGKLADLGALSDKSGLSSEDFDQVVQYSAQASTIVLHNLVNYKSFGFTKIVPRISEEKFAVVVEQSANAANAIPLWNELKDHIYALSPENSLSIGKPKDGHISNYYLGQTITDEEVAAVQAAAEKIGVDVLNTRVRKNGPYDFTLLVASVNKTESIVHDINAESMSIKLTVEYGDFSVALAKAAAALLALAKAAAALREAKKYTANDTQTKMIEGYINSFESGSIEEHKAASVHWVKDVGPVVESYIGFIETYVDPYGGRAEWEGKLLVSL</sequence>
<dbReference type="STRING" id="180088.A0A1J8QJ81"/>
<dbReference type="Gene3D" id="3.30.540.30">
    <property type="match status" value="2"/>
</dbReference>
<dbReference type="EMBL" id="LVVM01000312">
    <property type="protein sequence ID" value="OJA20989.1"/>
    <property type="molecule type" value="Genomic_DNA"/>
</dbReference>
<dbReference type="GO" id="GO:0046872">
    <property type="term" value="F:metal ion binding"/>
    <property type="evidence" value="ECO:0007669"/>
    <property type="project" value="UniProtKB-KW"/>
</dbReference>
<dbReference type="PANTHER" id="PTHR23422">
    <property type="entry name" value="DIPEPTIDYL PEPTIDASE III-RELATED"/>
    <property type="match status" value="1"/>
</dbReference>
<proteinExistence type="predicted"/>
<dbReference type="Proteomes" id="UP000183567">
    <property type="component" value="Unassembled WGS sequence"/>
</dbReference>
<evidence type="ECO:0000256" key="2">
    <source>
        <dbReference type="ARBA" id="ARBA00022801"/>
    </source>
</evidence>
<protein>
    <submittedName>
        <fullName evidence="3">Uncharacterized protein</fullName>
    </submittedName>
</protein>
<dbReference type="GO" id="GO:0008239">
    <property type="term" value="F:dipeptidyl-peptidase activity"/>
    <property type="evidence" value="ECO:0007669"/>
    <property type="project" value="TreeGrafter"/>
</dbReference>
<dbReference type="PANTHER" id="PTHR23422:SF11">
    <property type="entry name" value="DIPEPTIDYL PEPTIDASE 3"/>
    <property type="match status" value="1"/>
</dbReference>
<dbReference type="GO" id="GO:0005737">
    <property type="term" value="C:cytoplasm"/>
    <property type="evidence" value="ECO:0007669"/>
    <property type="project" value="TreeGrafter"/>
</dbReference>
<keyword evidence="4" id="KW-1185">Reference proteome</keyword>
<dbReference type="InterPro" id="IPR039461">
    <property type="entry name" value="Peptidase_M49"/>
</dbReference>